<protein>
    <submittedName>
        <fullName evidence="1">Uncharacterized protein</fullName>
    </submittedName>
</protein>
<evidence type="ECO:0000313" key="2">
    <source>
        <dbReference type="Proteomes" id="UP001154282"/>
    </source>
</evidence>
<sequence>ERHCLLRCCRFIFHALDGATTTIASCSLQPSHSVECSGHETGLDEVAKEVALFVVHEYDLNSSGKTHTMRGITEYAMADIFGYTYRKRVCIEILRH</sequence>
<dbReference type="AlphaFoldDB" id="A0AAV0I524"/>
<proteinExistence type="predicted"/>
<evidence type="ECO:0000313" key="1">
    <source>
        <dbReference type="EMBL" id="CAI0392107.1"/>
    </source>
</evidence>
<reference evidence="1" key="1">
    <citation type="submission" date="2022-08" db="EMBL/GenBank/DDBJ databases">
        <authorList>
            <person name="Gutierrez-Valencia J."/>
        </authorList>
    </citation>
    <scope>NUCLEOTIDE SEQUENCE</scope>
</reference>
<accession>A0AAV0I524</accession>
<dbReference type="EMBL" id="CAMGYJ010000003">
    <property type="protein sequence ID" value="CAI0392107.1"/>
    <property type="molecule type" value="Genomic_DNA"/>
</dbReference>
<organism evidence="1 2">
    <name type="scientific">Linum tenue</name>
    <dbReference type="NCBI Taxonomy" id="586396"/>
    <lineage>
        <taxon>Eukaryota</taxon>
        <taxon>Viridiplantae</taxon>
        <taxon>Streptophyta</taxon>
        <taxon>Embryophyta</taxon>
        <taxon>Tracheophyta</taxon>
        <taxon>Spermatophyta</taxon>
        <taxon>Magnoliopsida</taxon>
        <taxon>eudicotyledons</taxon>
        <taxon>Gunneridae</taxon>
        <taxon>Pentapetalae</taxon>
        <taxon>rosids</taxon>
        <taxon>fabids</taxon>
        <taxon>Malpighiales</taxon>
        <taxon>Linaceae</taxon>
        <taxon>Linum</taxon>
    </lineage>
</organism>
<feature type="non-terminal residue" evidence="1">
    <location>
        <position position="1"/>
    </location>
</feature>
<keyword evidence="2" id="KW-1185">Reference proteome</keyword>
<gene>
    <name evidence="1" type="ORF">LITE_LOCUS7407</name>
</gene>
<name>A0AAV0I524_9ROSI</name>
<dbReference type="Proteomes" id="UP001154282">
    <property type="component" value="Unassembled WGS sequence"/>
</dbReference>
<comment type="caution">
    <text evidence="1">The sequence shown here is derived from an EMBL/GenBank/DDBJ whole genome shotgun (WGS) entry which is preliminary data.</text>
</comment>